<name>A0AAD2DTQ1_9LAMI</name>
<accession>A0AAD2DTQ1</accession>
<evidence type="ECO:0000256" key="1">
    <source>
        <dbReference type="SAM" id="MobiDB-lite"/>
    </source>
</evidence>
<dbReference type="AlphaFoldDB" id="A0AAD2DTQ1"/>
<organism evidence="2 3">
    <name type="scientific">Fraxinus pennsylvanica</name>
    <dbReference type="NCBI Taxonomy" id="56036"/>
    <lineage>
        <taxon>Eukaryota</taxon>
        <taxon>Viridiplantae</taxon>
        <taxon>Streptophyta</taxon>
        <taxon>Embryophyta</taxon>
        <taxon>Tracheophyta</taxon>
        <taxon>Spermatophyta</taxon>
        <taxon>Magnoliopsida</taxon>
        <taxon>eudicotyledons</taxon>
        <taxon>Gunneridae</taxon>
        <taxon>Pentapetalae</taxon>
        <taxon>asterids</taxon>
        <taxon>lamiids</taxon>
        <taxon>Lamiales</taxon>
        <taxon>Oleaceae</taxon>
        <taxon>Oleeae</taxon>
        <taxon>Fraxinus</taxon>
    </lineage>
</organism>
<sequence length="210" mass="22922">MGGCATKPKVSKGDETEAPPPVPKEEVEAKEVAIVGEEAAKDEGVVADNDPKRKSLGFLFENDGELGSSESDKSTNDLVEQTSSETKKASDVLAEAKPQENAHVKSLELVADTIEASNEKKEIVKPTADSLETEPSETIKEVKSVENAKVDALQEKRPEEKPIMPDQANSLETETLQKITEEKQVDTKTETAEEMEIEDKPITDEQKTDK</sequence>
<dbReference type="Proteomes" id="UP000834106">
    <property type="component" value="Chromosome 8"/>
</dbReference>
<reference evidence="2" key="1">
    <citation type="submission" date="2023-05" db="EMBL/GenBank/DDBJ databases">
        <authorList>
            <person name="Huff M."/>
        </authorList>
    </citation>
    <scope>NUCLEOTIDE SEQUENCE</scope>
</reference>
<evidence type="ECO:0000313" key="3">
    <source>
        <dbReference type="Proteomes" id="UP000834106"/>
    </source>
</evidence>
<feature type="compositionally biased region" description="Basic and acidic residues" evidence="1">
    <location>
        <begin position="38"/>
        <end position="53"/>
    </location>
</feature>
<dbReference type="EMBL" id="OU503043">
    <property type="protein sequence ID" value="CAI9766977.1"/>
    <property type="molecule type" value="Genomic_DNA"/>
</dbReference>
<proteinExistence type="predicted"/>
<feature type="compositionally biased region" description="Polar residues" evidence="1">
    <location>
        <begin position="167"/>
        <end position="178"/>
    </location>
</feature>
<feature type="region of interest" description="Disordered" evidence="1">
    <location>
        <begin position="152"/>
        <end position="210"/>
    </location>
</feature>
<feature type="compositionally biased region" description="Basic and acidic residues" evidence="1">
    <location>
        <begin position="179"/>
        <end position="191"/>
    </location>
</feature>
<evidence type="ECO:0000313" key="2">
    <source>
        <dbReference type="EMBL" id="CAI9766977.1"/>
    </source>
</evidence>
<feature type="compositionally biased region" description="Basic and acidic residues" evidence="1">
    <location>
        <begin position="152"/>
        <end position="163"/>
    </location>
</feature>
<feature type="compositionally biased region" description="Basic and acidic residues" evidence="1">
    <location>
        <begin position="198"/>
        <end position="210"/>
    </location>
</feature>
<gene>
    <name evidence="2" type="ORF">FPE_LOCUS14407</name>
</gene>
<protein>
    <submittedName>
        <fullName evidence="2">Uncharacterized protein</fullName>
    </submittedName>
</protein>
<keyword evidence="3" id="KW-1185">Reference proteome</keyword>
<feature type="region of interest" description="Disordered" evidence="1">
    <location>
        <begin position="1"/>
        <end position="100"/>
    </location>
</feature>